<proteinExistence type="predicted"/>
<sequence>MADRGGVVNGTRDGYGHPEFHPEPRILLLIMKLKKEDAHDSFQGDIDTPRCCEDGTGKCRLPIQCRREIFALG</sequence>
<evidence type="ECO:0000313" key="2">
    <source>
        <dbReference type="Proteomes" id="UP000594638"/>
    </source>
</evidence>
<dbReference type="Gramene" id="OE9A064398T1">
    <property type="protein sequence ID" value="OE9A064398C1"/>
    <property type="gene ID" value="OE9A064398"/>
</dbReference>
<gene>
    <name evidence="1" type="ORF">OLEA9_A064398</name>
</gene>
<name>A0A8S0Q5W7_OLEEU</name>
<organism evidence="1 2">
    <name type="scientific">Olea europaea subsp. europaea</name>
    <dbReference type="NCBI Taxonomy" id="158383"/>
    <lineage>
        <taxon>Eukaryota</taxon>
        <taxon>Viridiplantae</taxon>
        <taxon>Streptophyta</taxon>
        <taxon>Embryophyta</taxon>
        <taxon>Tracheophyta</taxon>
        <taxon>Spermatophyta</taxon>
        <taxon>Magnoliopsida</taxon>
        <taxon>eudicotyledons</taxon>
        <taxon>Gunneridae</taxon>
        <taxon>Pentapetalae</taxon>
        <taxon>asterids</taxon>
        <taxon>lamiids</taxon>
        <taxon>Lamiales</taxon>
        <taxon>Oleaceae</taxon>
        <taxon>Oleeae</taxon>
        <taxon>Olea</taxon>
    </lineage>
</organism>
<comment type="caution">
    <text evidence="1">The sequence shown here is derived from an EMBL/GenBank/DDBJ whole genome shotgun (WGS) entry which is preliminary data.</text>
</comment>
<reference evidence="1 2" key="1">
    <citation type="submission" date="2019-12" db="EMBL/GenBank/DDBJ databases">
        <authorList>
            <person name="Alioto T."/>
            <person name="Alioto T."/>
            <person name="Gomez Garrido J."/>
        </authorList>
    </citation>
    <scope>NUCLEOTIDE SEQUENCE [LARGE SCALE GENOMIC DNA]</scope>
</reference>
<dbReference type="EMBL" id="CACTIH010000528">
    <property type="protein sequence ID" value="CAA2961315.1"/>
    <property type="molecule type" value="Genomic_DNA"/>
</dbReference>
<dbReference type="Proteomes" id="UP000594638">
    <property type="component" value="Unassembled WGS sequence"/>
</dbReference>
<evidence type="ECO:0000313" key="1">
    <source>
        <dbReference type="EMBL" id="CAA2961315.1"/>
    </source>
</evidence>
<protein>
    <submittedName>
        <fullName evidence="1">Uncharacterized protein</fullName>
    </submittedName>
</protein>
<accession>A0A8S0Q5W7</accession>
<keyword evidence="2" id="KW-1185">Reference proteome</keyword>
<dbReference type="AlphaFoldDB" id="A0A8S0Q5W7"/>